<feature type="transmembrane region" description="Helical" evidence="7">
    <location>
        <begin position="184"/>
        <end position="209"/>
    </location>
</feature>
<keyword evidence="10" id="KW-1185">Reference proteome</keyword>
<dbReference type="EMBL" id="AORV01000078">
    <property type="protein sequence ID" value="EMS69040.1"/>
    <property type="molecule type" value="Genomic_DNA"/>
</dbReference>
<evidence type="ECO:0000256" key="5">
    <source>
        <dbReference type="ARBA" id="ARBA00022989"/>
    </source>
</evidence>
<keyword evidence="5 7" id="KW-1133">Transmembrane helix</keyword>
<dbReference type="CDD" id="cd06261">
    <property type="entry name" value="TM_PBP2"/>
    <property type="match status" value="1"/>
</dbReference>
<dbReference type="Proteomes" id="UP000014155">
    <property type="component" value="Unassembled WGS sequence"/>
</dbReference>
<comment type="similarity">
    <text evidence="7">Belongs to the binding-protein-dependent transport system permease family.</text>
</comment>
<evidence type="ECO:0000256" key="7">
    <source>
        <dbReference type="RuleBase" id="RU363032"/>
    </source>
</evidence>
<evidence type="ECO:0000313" key="9">
    <source>
        <dbReference type="EMBL" id="EMS69040.1"/>
    </source>
</evidence>
<accession>S0FEY6</accession>
<dbReference type="PANTHER" id="PTHR32243">
    <property type="entry name" value="MALTOSE TRANSPORT SYSTEM PERMEASE-RELATED"/>
    <property type="match status" value="1"/>
</dbReference>
<evidence type="ECO:0000256" key="1">
    <source>
        <dbReference type="ARBA" id="ARBA00004651"/>
    </source>
</evidence>
<evidence type="ECO:0000259" key="8">
    <source>
        <dbReference type="PROSITE" id="PS50928"/>
    </source>
</evidence>
<proteinExistence type="inferred from homology"/>
<comment type="caution">
    <text evidence="9">The sequence shown here is derived from an EMBL/GenBank/DDBJ whole genome shotgun (WGS) entry which is preliminary data.</text>
</comment>
<dbReference type="GO" id="GO:0005886">
    <property type="term" value="C:plasma membrane"/>
    <property type="evidence" value="ECO:0007669"/>
    <property type="project" value="UniProtKB-SubCell"/>
</dbReference>
<comment type="subcellular location">
    <subcellularLocation>
        <location evidence="1 7">Cell membrane</location>
        <topology evidence="1 7">Multi-pass membrane protein</topology>
    </subcellularLocation>
</comment>
<dbReference type="PROSITE" id="PS50928">
    <property type="entry name" value="ABC_TM1"/>
    <property type="match status" value="1"/>
</dbReference>
<dbReference type="SUPFAM" id="SSF161098">
    <property type="entry name" value="MetI-like"/>
    <property type="match status" value="1"/>
</dbReference>
<dbReference type="InterPro" id="IPR035906">
    <property type="entry name" value="MetI-like_sf"/>
</dbReference>
<gene>
    <name evidence="9" type="ORF">CTER_5390</name>
</gene>
<evidence type="ECO:0000256" key="6">
    <source>
        <dbReference type="ARBA" id="ARBA00023136"/>
    </source>
</evidence>
<name>S0FEY6_RUMCE</name>
<dbReference type="Gene3D" id="1.10.3720.10">
    <property type="entry name" value="MetI-like"/>
    <property type="match status" value="1"/>
</dbReference>
<feature type="transmembrane region" description="Helical" evidence="7">
    <location>
        <begin position="243"/>
        <end position="264"/>
    </location>
</feature>
<feature type="domain" description="ABC transmembrane type-1" evidence="8">
    <location>
        <begin position="72"/>
        <end position="264"/>
    </location>
</feature>
<keyword evidence="9" id="KW-0762">Sugar transport</keyword>
<feature type="transmembrane region" description="Helical" evidence="7">
    <location>
        <begin position="7"/>
        <end position="32"/>
    </location>
</feature>
<dbReference type="InterPro" id="IPR000515">
    <property type="entry name" value="MetI-like"/>
</dbReference>
<keyword evidence="4 7" id="KW-0812">Transmembrane</keyword>
<reference evidence="9 10" key="1">
    <citation type="journal article" date="2013" name="Genome Announc.">
        <title>Draft Genome Sequence of the Cellulolytic, Mesophilic, Anaerobic Bacterium Clostridium termitidis Strain CT1112 (DSM 5398).</title>
        <authorList>
            <person name="Lal S."/>
            <person name="Ramachandran U."/>
            <person name="Zhang X."/>
            <person name="Munir R."/>
            <person name="Sparling R."/>
            <person name="Levin D.B."/>
        </authorList>
    </citation>
    <scope>NUCLEOTIDE SEQUENCE [LARGE SCALE GENOMIC DNA]</scope>
    <source>
        <strain evidence="9 10">CT1112</strain>
    </source>
</reference>
<dbReference type="InterPro" id="IPR050901">
    <property type="entry name" value="BP-dep_ABC_trans_perm"/>
</dbReference>
<dbReference type="PANTHER" id="PTHR32243:SF18">
    <property type="entry name" value="INNER MEMBRANE ABC TRANSPORTER PERMEASE PROTEIN YCJP"/>
    <property type="match status" value="1"/>
</dbReference>
<protein>
    <submittedName>
        <fullName evidence="9">ABC-type sugar transport system, permease component</fullName>
    </submittedName>
</protein>
<dbReference type="GO" id="GO:0055085">
    <property type="term" value="P:transmembrane transport"/>
    <property type="evidence" value="ECO:0007669"/>
    <property type="project" value="InterPro"/>
</dbReference>
<dbReference type="AlphaFoldDB" id="S0FEY6"/>
<evidence type="ECO:0000256" key="4">
    <source>
        <dbReference type="ARBA" id="ARBA00022692"/>
    </source>
</evidence>
<dbReference type="RefSeq" id="WP_004631199.1">
    <property type="nucleotide sequence ID" value="NZ_AORV01000078.1"/>
</dbReference>
<evidence type="ECO:0000256" key="2">
    <source>
        <dbReference type="ARBA" id="ARBA00022448"/>
    </source>
</evidence>
<feature type="transmembrane region" description="Helical" evidence="7">
    <location>
        <begin position="76"/>
        <end position="95"/>
    </location>
</feature>
<sequence>MNNKKDYFTLVSTRVLLVVFLIFLLFPVYWMISTSFKDNSVLFKIPPEWIPQNPTIKNYVKLLSENYFLTYYKNSFIVSGGATVLTMFVAMFAGYGFSRFRFRAKNLIMLLILSTQMFPVVSLLISLYTMYKNYGLLNNRFGLVLAMTTASLPFSILMIKGFFDDISIHLEEAARIDGCGRFGILWRIIFPLAKPGFLAVGIYTFLLAWDDLLYSITLVNKDELRTLPSGISMRYMGEFAYDWANVMTVCVTATIPVLILFMFLQRYMVAGLTAGAVKG</sequence>
<dbReference type="STRING" id="1195236.CTER_5390"/>
<dbReference type="eggNOG" id="COG0395">
    <property type="taxonomic scope" value="Bacteria"/>
</dbReference>
<evidence type="ECO:0000313" key="10">
    <source>
        <dbReference type="Proteomes" id="UP000014155"/>
    </source>
</evidence>
<keyword evidence="6 7" id="KW-0472">Membrane</keyword>
<feature type="transmembrane region" description="Helical" evidence="7">
    <location>
        <begin position="107"/>
        <end position="131"/>
    </location>
</feature>
<evidence type="ECO:0000256" key="3">
    <source>
        <dbReference type="ARBA" id="ARBA00022475"/>
    </source>
</evidence>
<keyword evidence="3" id="KW-1003">Cell membrane</keyword>
<organism evidence="9 10">
    <name type="scientific">Ruminiclostridium cellobioparum subsp. termitidis CT1112</name>
    <dbReference type="NCBI Taxonomy" id="1195236"/>
    <lineage>
        <taxon>Bacteria</taxon>
        <taxon>Bacillati</taxon>
        <taxon>Bacillota</taxon>
        <taxon>Clostridia</taxon>
        <taxon>Eubacteriales</taxon>
        <taxon>Oscillospiraceae</taxon>
        <taxon>Ruminiclostridium</taxon>
    </lineage>
</organism>
<dbReference type="Pfam" id="PF00528">
    <property type="entry name" value="BPD_transp_1"/>
    <property type="match status" value="1"/>
</dbReference>
<keyword evidence="2 7" id="KW-0813">Transport</keyword>
<feature type="transmembrane region" description="Helical" evidence="7">
    <location>
        <begin position="143"/>
        <end position="163"/>
    </location>
</feature>
<dbReference type="PATRIC" id="fig|1195236.3.peg.5524"/>